<dbReference type="PANTHER" id="PTHR23003">
    <property type="entry name" value="RNA RECOGNITION MOTIF RRM DOMAIN CONTAINING PROTEIN"/>
    <property type="match status" value="1"/>
</dbReference>
<dbReference type="CDD" id="cd00590">
    <property type="entry name" value="RRM_SF"/>
    <property type="match status" value="1"/>
</dbReference>
<dbReference type="GO" id="GO:0005634">
    <property type="term" value="C:nucleus"/>
    <property type="evidence" value="ECO:0007669"/>
    <property type="project" value="TreeGrafter"/>
</dbReference>
<feature type="region of interest" description="Disordered" evidence="3">
    <location>
        <begin position="98"/>
        <end position="158"/>
    </location>
</feature>
<keyword evidence="1 2" id="KW-0694">RNA-binding</keyword>
<dbReference type="PANTHER" id="PTHR23003:SF56">
    <property type="entry name" value="RIBONUCLEOPROTEIN 1-RELATED"/>
    <property type="match status" value="1"/>
</dbReference>
<organism evidence="5 6">
    <name type="scientific">Zygotorulaspora mrakii</name>
    <name type="common">Zygosaccharomyces mrakii</name>
    <dbReference type="NCBI Taxonomy" id="42260"/>
    <lineage>
        <taxon>Eukaryota</taxon>
        <taxon>Fungi</taxon>
        <taxon>Dikarya</taxon>
        <taxon>Ascomycota</taxon>
        <taxon>Saccharomycotina</taxon>
        <taxon>Saccharomycetes</taxon>
        <taxon>Saccharomycetales</taxon>
        <taxon>Saccharomycetaceae</taxon>
        <taxon>Zygotorulaspora</taxon>
    </lineage>
</organism>
<dbReference type="RefSeq" id="XP_037146771.1">
    <property type="nucleotide sequence ID" value="XM_037290876.1"/>
</dbReference>
<dbReference type="OrthoDB" id="439808at2759"/>
<evidence type="ECO:0000259" key="4">
    <source>
        <dbReference type="PROSITE" id="PS50102"/>
    </source>
</evidence>
<feature type="domain" description="RRM" evidence="4">
    <location>
        <begin position="20"/>
        <end position="101"/>
    </location>
</feature>
<dbReference type="AlphaFoldDB" id="A0A7H9B9J0"/>
<dbReference type="InterPro" id="IPR000504">
    <property type="entry name" value="RRM_dom"/>
</dbReference>
<keyword evidence="6" id="KW-1185">Reference proteome</keyword>
<protein>
    <recommendedName>
        <fullName evidence="4">RRM domain-containing protein</fullName>
    </recommendedName>
</protein>
<gene>
    <name evidence="5" type="ORF">HG535_0H03730</name>
</gene>
<dbReference type="Gene3D" id="3.30.70.330">
    <property type="match status" value="2"/>
</dbReference>
<dbReference type="InterPro" id="IPR012677">
    <property type="entry name" value="Nucleotide-bd_a/b_plait_sf"/>
</dbReference>
<dbReference type="Proteomes" id="UP000509704">
    <property type="component" value="Chromosome 8"/>
</dbReference>
<feature type="domain" description="RRM" evidence="4">
    <location>
        <begin position="161"/>
        <end position="250"/>
    </location>
</feature>
<dbReference type="PROSITE" id="PS50102">
    <property type="entry name" value="RRM"/>
    <property type="match status" value="2"/>
</dbReference>
<dbReference type="InterPro" id="IPR050374">
    <property type="entry name" value="RRT5_SRSF_SR"/>
</dbReference>
<dbReference type="InterPro" id="IPR035979">
    <property type="entry name" value="RBD_domain_sf"/>
</dbReference>
<name>A0A7H9B9J0_ZYGMR</name>
<dbReference type="GeneID" id="59238849"/>
<accession>A0A7H9B9J0</accession>
<evidence type="ECO:0000313" key="6">
    <source>
        <dbReference type="Proteomes" id="UP000509704"/>
    </source>
</evidence>
<dbReference type="GO" id="GO:0005737">
    <property type="term" value="C:cytoplasm"/>
    <property type="evidence" value="ECO:0007669"/>
    <property type="project" value="TreeGrafter"/>
</dbReference>
<dbReference type="KEGG" id="zmk:HG535_0H03730"/>
<dbReference type="SUPFAM" id="SSF54928">
    <property type="entry name" value="RNA-binding domain, RBD"/>
    <property type="match status" value="2"/>
</dbReference>
<dbReference type="GO" id="GO:0003729">
    <property type="term" value="F:mRNA binding"/>
    <property type="evidence" value="ECO:0007669"/>
    <property type="project" value="TreeGrafter"/>
</dbReference>
<feature type="compositionally biased region" description="Basic and acidic residues" evidence="3">
    <location>
        <begin position="145"/>
        <end position="158"/>
    </location>
</feature>
<dbReference type="EMBL" id="CP058611">
    <property type="protein sequence ID" value="QLG75046.1"/>
    <property type="molecule type" value="Genomic_DNA"/>
</dbReference>
<evidence type="ECO:0000313" key="5">
    <source>
        <dbReference type="EMBL" id="QLG75046.1"/>
    </source>
</evidence>
<evidence type="ECO:0000256" key="3">
    <source>
        <dbReference type="SAM" id="MobiDB-lite"/>
    </source>
</evidence>
<sequence length="266" mass="30298">MSAEGNAYNANARIEIDPETTIFVGHLPLECTEQDLEKLFSGEDEAVEVEIIPTRSKTGRSMNTRYGFVKFPQKVDFDAIKEKYDRAPVNEKPISVRKVLTQEERSAEREKKMRNRKYSRNGAQGARDASRPGNFGNRGPAVPDPPKKDKTPLEEMERSTDTLYVNNIPYHATKEELGEFFGTEPELIVLPMRRMKDTETKRVFFSKKMNRGIAFVTFESLSEGEITQKVESFQGKSFQERPITVDVAAVRPAQEKVEAPNEETKQ</sequence>
<evidence type="ECO:0000256" key="1">
    <source>
        <dbReference type="ARBA" id="ARBA00022884"/>
    </source>
</evidence>
<dbReference type="GO" id="GO:1990904">
    <property type="term" value="C:ribonucleoprotein complex"/>
    <property type="evidence" value="ECO:0007669"/>
    <property type="project" value="TreeGrafter"/>
</dbReference>
<proteinExistence type="predicted"/>
<evidence type="ECO:0000256" key="2">
    <source>
        <dbReference type="PROSITE-ProRule" id="PRU00176"/>
    </source>
</evidence>
<reference evidence="5 6" key="1">
    <citation type="submission" date="2020-07" db="EMBL/GenBank/DDBJ databases">
        <title>The yeast mating-type switching endonuclease HO is a domesticated member of an unorthodox homing genetic element family.</title>
        <authorList>
            <person name="Coughlan A.Y."/>
            <person name="Lombardi L."/>
            <person name="Braun-Galleani S."/>
            <person name="Martos A.R."/>
            <person name="Galeote V."/>
            <person name="Bigey F."/>
            <person name="Dequin S."/>
            <person name="Byrne K.P."/>
            <person name="Wolfe K.H."/>
        </authorList>
    </citation>
    <scope>NUCLEOTIDE SEQUENCE [LARGE SCALE GENOMIC DNA]</scope>
    <source>
        <strain evidence="5 6">NRRL Y-6702</strain>
    </source>
</reference>
<dbReference type="SMART" id="SM00360">
    <property type="entry name" value="RRM"/>
    <property type="match status" value="2"/>
</dbReference>
<feature type="compositionally biased region" description="Basic and acidic residues" evidence="3">
    <location>
        <begin position="100"/>
        <end position="111"/>
    </location>
</feature>
<dbReference type="Pfam" id="PF00076">
    <property type="entry name" value="RRM_1"/>
    <property type="match status" value="2"/>
</dbReference>